<gene>
    <name evidence="2" type="primary">ATP8</name>
</gene>
<organism evidence="2">
    <name type="scientific">Janus sp. 1 GYN-2022e</name>
    <dbReference type="NCBI Taxonomy" id="3003421"/>
    <lineage>
        <taxon>Eukaryota</taxon>
        <taxon>Metazoa</taxon>
        <taxon>Ecdysozoa</taxon>
        <taxon>Arthropoda</taxon>
        <taxon>Hexapoda</taxon>
        <taxon>Insecta</taxon>
        <taxon>Pterygota</taxon>
        <taxon>Neoptera</taxon>
        <taxon>Endopterygota</taxon>
        <taxon>Hymenoptera</taxon>
        <taxon>Cephoidea</taxon>
        <taxon>Cephidae</taxon>
        <taxon>Janus</taxon>
    </lineage>
</organism>
<keyword evidence="1" id="KW-0472">Membrane</keyword>
<evidence type="ECO:0000313" key="2">
    <source>
        <dbReference type="EMBL" id="WAK83068.1"/>
    </source>
</evidence>
<evidence type="ECO:0000256" key="1">
    <source>
        <dbReference type="SAM" id="Phobius"/>
    </source>
</evidence>
<proteinExistence type="predicted"/>
<geneLocation type="mitochondrion" evidence="2"/>
<feature type="transmembrane region" description="Helical" evidence="1">
    <location>
        <begin position="6"/>
        <end position="31"/>
    </location>
</feature>
<name>A0A9E8Z511_9HYME</name>
<dbReference type="AlphaFoldDB" id="A0A9E8Z511"/>
<keyword evidence="2" id="KW-0496">Mitochondrion</keyword>
<keyword evidence="1" id="KW-0812">Transmembrane</keyword>
<dbReference type="EMBL" id="OL757400">
    <property type="protein sequence ID" value="WAK83068.1"/>
    <property type="molecule type" value="Genomic_DNA"/>
</dbReference>
<accession>A0A9E8Z511</accession>
<reference evidence="2" key="1">
    <citation type="submission" date="2021-12" db="EMBL/GenBank/DDBJ databases">
        <authorList>
            <person name="Niu G."/>
            <person name="Li D."/>
            <person name="Tan B."/>
            <person name="Xu J."/>
            <person name="Wei M."/>
        </authorList>
    </citation>
    <scope>NUCLEOTIDE SEQUENCE</scope>
</reference>
<sequence length="53" mass="6500">MPQMSPMNWLILLLMFTLMLLSTISLIYFSYKMTPKKTMKYIKNQINIPKWKW</sequence>
<protein>
    <submittedName>
        <fullName evidence="2">ATP synthase F0 subunit 8</fullName>
    </submittedName>
</protein>
<keyword evidence="1" id="KW-1133">Transmembrane helix</keyword>